<comment type="caution">
    <text evidence="2">The sequence shown here is derived from an EMBL/GenBank/DDBJ whole genome shotgun (WGS) entry which is preliminary data.</text>
</comment>
<dbReference type="InterPro" id="IPR036465">
    <property type="entry name" value="vWFA_dom_sf"/>
</dbReference>
<accession>X1EFU0</accession>
<protein>
    <recommendedName>
        <fullName evidence="1">VWFA domain-containing protein</fullName>
    </recommendedName>
</protein>
<proteinExistence type="predicted"/>
<gene>
    <name evidence="2" type="ORF">S03H2_25343</name>
</gene>
<dbReference type="InterPro" id="IPR002035">
    <property type="entry name" value="VWF_A"/>
</dbReference>
<dbReference type="Gene3D" id="3.40.50.410">
    <property type="entry name" value="von Willebrand factor, type A domain"/>
    <property type="match status" value="1"/>
</dbReference>
<reference evidence="2" key="1">
    <citation type="journal article" date="2014" name="Front. Microbiol.">
        <title>High frequency of phylogenetically diverse reductive dehalogenase-homologous genes in deep subseafloor sedimentary metagenomes.</title>
        <authorList>
            <person name="Kawai M."/>
            <person name="Futagami T."/>
            <person name="Toyoda A."/>
            <person name="Takaki Y."/>
            <person name="Nishi S."/>
            <person name="Hori S."/>
            <person name="Arai W."/>
            <person name="Tsubouchi T."/>
            <person name="Morono Y."/>
            <person name="Uchiyama I."/>
            <person name="Ito T."/>
            <person name="Fujiyama A."/>
            <person name="Inagaki F."/>
            <person name="Takami H."/>
        </authorList>
    </citation>
    <scope>NUCLEOTIDE SEQUENCE</scope>
    <source>
        <strain evidence="2">Expedition CK06-06</strain>
    </source>
</reference>
<sequence>MQGVFGRVRKKLKDSIASLQPDQYFYIIFFGGDRLFEFGNGCLVRAAEQTKSSAYDFIDSVQPAGQTNALAALKRAVQIRDSRGFGPSTIYFLTDGFELTTENEQKFSQKIANLLAGFAPTTKINTIGFWPQSNDRKMLKTIAEQSGGEA</sequence>
<feature type="non-terminal residue" evidence="2">
    <location>
        <position position="150"/>
    </location>
</feature>
<feature type="domain" description="VWFA" evidence="1">
    <location>
        <begin position="11"/>
        <end position="149"/>
    </location>
</feature>
<evidence type="ECO:0000313" key="2">
    <source>
        <dbReference type="EMBL" id="GAH32176.1"/>
    </source>
</evidence>
<dbReference type="AlphaFoldDB" id="X1EFU0"/>
<organism evidence="2">
    <name type="scientific">marine sediment metagenome</name>
    <dbReference type="NCBI Taxonomy" id="412755"/>
    <lineage>
        <taxon>unclassified sequences</taxon>
        <taxon>metagenomes</taxon>
        <taxon>ecological metagenomes</taxon>
    </lineage>
</organism>
<evidence type="ECO:0000259" key="1">
    <source>
        <dbReference type="Pfam" id="PF13768"/>
    </source>
</evidence>
<dbReference type="SUPFAM" id="SSF53300">
    <property type="entry name" value="vWA-like"/>
    <property type="match status" value="1"/>
</dbReference>
<dbReference type="Pfam" id="PF13768">
    <property type="entry name" value="VWA_3"/>
    <property type="match status" value="1"/>
</dbReference>
<dbReference type="EMBL" id="BARU01014322">
    <property type="protein sequence ID" value="GAH32176.1"/>
    <property type="molecule type" value="Genomic_DNA"/>
</dbReference>
<name>X1EFU0_9ZZZZ</name>